<dbReference type="AlphaFoldDB" id="A0A811YKZ1"/>
<dbReference type="Gene3D" id="3.40.30.10">
    <property type="entry name" value="Glutaredoxin"/>
    <property type="match status" value="1"/>
</dbReference>
<protein>
    <submittedName>
        <fullName evidence="1">(raccoon dog) hypothetical protein</fullName>
    </submittedName>
</protein>
<sequence>MTGCLLIRNKYPNFEANTIIGHIHFYDFLRDLTTVCIITKLGRAANIALQFKMLPFLIIDDKNQEFTILLGILGTAEKTIQGIPMTASVILYLATTGRNFDEILKVVISFKLTLEKTVDTLANLRNENRVMGVFTEVLPSDKKDLRYTLHL</sequence>
<evidence type="ECO:0000313" key="2">
    <source>
        <dbReference type="Proteomes" id="UP000645828"/>
    </source>
</evidence>
<reference evidence="1" key="1">
    <citation type="submission" date="2020-12" db="EMBL/GenBank/DDBJ databases">
        <authorList>
            <consortium name="Molecular Ecology Group"/>
        </authorList>
    </citation>
    <scope>NUCLEOTIDE SEQUENCE</scope>
    <source>
        <strain evidence="1">TBG_1078</strain>
    </source>
</reference>
<dbReference type="EMBL" id="CAJHUB010000680">
    <property type="protein sequence ID" value="CAD7678076.1"/>
    <property type="molecule type" value="Genomic_DNA"/>
</dbReference>
<name>A0A811YKZ1_NYCPR</name>
<accession>A0A811YKZ1</accession>
<organism evidence="1 2">
    <name type="scientific">Nyctereutes procyonoides</name>
    <name type="common">Raccoon dog</name>
    <name type="synonym">Canis procyonoides</name>
    <dbReference type="NCBI Taxonomy" id="34880"/>
    <lineage>
        <taxon>Eukaryota</taxon>
        <taxon>Metazoa</taxon>
        <taxon>Chordata</taxon>
        <taxon>Craniata</taxon>
        <taxon>Vertebrata</taxon>
        <taxon>Euteleostomi</taxon>
        <taxon>Mammalia</taxon>
        <taxon>Eutheria</taxon>
        <taxon>Laurasiatheria</taxon>
        <taxon>Carnivora</taxon>
        <taxon>Caniformia</taxon>
        <taxon>Canidae</taxon>
        <taxon>Nyctereutes</taxon>
    </lineage>
</organism>
<dbReference type="InterPro" id="IPR036249">
    <property type="entry name" value="Thioredoxin-like_sf"/>
</dbReference>
<gene>
    <name evidence="1" type="ORF">NYPRO_LOCUS10874</name>
</gene>
<dbReference type="Proteomes" id="UP000645828">
    <property type="component" value="Unassembled WGS sequence"/>
</dbReference>
<evidence type="ECO:0000313" key="1">
    <source>
        <dbReference type="EMBL" id="CAD7678076.1"/>
    </source>
</evidence>
<dbReference type="SUPFAM" id="SSF52833">
    <property type="entry name" value="Thioredoxin-like"/>
    <property type="match status" value="1"/>
</dbReference>
<keyword evidence="2" id="KW-1185">Reference proteome</keyword>
<proteinExistence type="predicted"/>
<comment type="caution">
    <text evidence="1">The sequence shown here is derived from an EMBL/GenBank/DDBJ whole genome shotgun (WGS) entry which is preliminary data.</text>
</comment>